<comment type="caution">
    <text evidence="1">The sequence shown here is derived from an EMBL/GenBank/DDBJ whole genome shotgun (WGS) entry which is preliminary data.</text>
</comment>
<dbReference type="PANTHER" id="PTHR38221:SF1">
    <property type="entry name" value="OVULE PROTEIN"/>
    <property type="match status" value="1"/>
</dbReference>
<keyword evidence="2" id="KW-1185">Reference proteome</keyword>
<reference evidence="1 2" key="1">
    <citation type="submission" date="2024-12" db="EMBL/GenBank/DDBJ databases">
        <title>The unique morphological basis and parallel evolutionary history of personate flowers in Penstemon.</title>
        <authorList>
            <person name="Depatie T.H."/>
            <person name="Wessinger C.A."/>
        </authorList>
    </citation>
    <scope>NUCLEOTIDE SEQUENCE [LARGE SCALE GENOMIC DNA]</scope>
    <source>
        <strain evidence="1">WTNN_2</strain>
        <tissue evidence="1">Leaf</tissue>
    </source>
</reference>
<name>A0ABD3U382_9LAMI</name>
<accession>A0ABD3U382</accession>
<protein>
    <submittedName>
        <fullName evidence="1">Uncharacterized protein</fullName>
    </submittedName>
</protein>
<evidence type="ECO:0000313" key="1">
    <source>
        <dbReference type="EMBL" id="KAL3843371.1"/>
    </source>
</evidence>
<dbReference type="AlphaFoldDB" id="A0ABD3U382"/>
<evidence type="ECO:0000313" key="2">
    <source>
        <dbReference type="Proteomes" id="UP001634393"/>
    </source>
</evidence>
<dbReference type="EMBL" id="JBJXBP010000002">
    <property type="protein sequence ID" value="KAL3843371.1"/>
    <property type="molecule type" value="Genomic_DNA"/>
</dbReference>
<organism evidence="1 2">
    <name type="scientific">Penstemon smallii</name>
    <dbReference type="NCBI Taxonomy" id="265156"/>
    <lineage>
        <taxon>Eukaryota</taxon>
        <taxon>Viridiplantae</taxon>
        <taxon>Streptophyta</taxon>
        <taxon>Embryophyta</taxon>
        <taxon>Tracheophyta</taxon>
        <taxon>Spermatophyta</taxon>
        <taxon>Magnoliopsida</taxon>
        <taxon>eudicotyledons</taxon>
        <taxon>Gunneridae</taxon>
        <taxon>Pentapetalae</taxon>
        <taxon>asterids</taxon>
        <taxon>lamiids</taxon>
        <taxon>Lamiales</taxon>
        <taxon>Plantaginaceae</taxon>
        <taxon>Cheloneae</taxon>
        <taxon>Penstemon</taxon>
    </lineage>
</organism>
<proteinExistence type="predicted"/>
<dbReference type="Proteomes" id="UP001634393">
    <property type="component" value="Unassembled WGS sequence"/>
</dbReference>
<gene>
    <name evidence="1" type="ORF">ACJIZ3_000774</name>
</gene>
<dbReference type="PANTHER" id="PTHR38221">
    <property type="entry name" value="BNAA04G14260D PROTEIN"/>
    <property type="match status" value="1"/>
</dbReference>
<sequence length="275" mass="29681">MIPLPESSDFEWKRIRVSEGGLSDESQTKKIRISESEEDIIEVIAVESTDSDEETVNLGHVGVEVHKIDVIVENQEFLKDNSDSEGSLGSSKIGEGIAVESTDFDVETVNFGDVIGENQEMVKDGESLKEVEASKGKKVCENSDSNGSLGSSKIDEEIAGTKSILGNGCNGKRGDSGDGGFEETKVTKDSAKGKGVLINGKRRQLPASMKGKVQNVVKETVGTKSGLLQLLNALKLVAGNTGGDDCEDVDFLETAKKRGMTFLRPRWWPPEGDKW</sequence>